<name>A0ABM5P1Y1_9MOLU</name>
<dbReference type="RefSeq" id="WP_024071493.1">
    <property type="nucleotide sequence ID" value="NC_023062.1"/>
</dbReference>
<accession>A0ABM5P1Y1</accession>
<keyword evidence="2" id="KW-1185">Reference proteome</keyword>
<sequence length="69" mass="7878">MLYKNKEIIHSNSTKLTSIVCTNEDGVLEELGIVEGANIDDSLKQLINEELKKDKDKCLTSQDHSFNYY</sequence>
<dbReference type="Proteomes" id="UP000018745">
    <property type="component" value="Chromosome"/>
</dbReference>
<dbReference type="EMBL" id="CP006935">
    <property type="protein sequence ID" value="AHC40483.1"/>
    <property type="molecule type" value="Genomic_DNA"/>
</dbReference>
<proteinExistence type="predicted"/>
<protein>
    <submittedName>
        <fullName evidence="1">Uncharacterized protein</fullName>
    </submittedName>
</protein>
<gene>
    <name evidence="1" type="ORF">OVS_03675</name>
</gene>
<evidence type="ECO:0000313" key="2">
    <source>
        <dbReference type="Proteomes" id="UP000018745"/>
    </source>
</evidence>
<organism evidence="1 2">
    <name type="scientific">Mycoplasma ovis str. Michigan</name>
    <dbReference type="NCBI Taxonomy" id="1415773"/>
    <lineage>
        <taxon>Bacteria</taxon>
        <taxon>Bacillati</taxon>
        <taxon>Mycoplasmatota</taxon>
        <taxon>Mollicutes</taxon>
        <taxon>Mycoplasmataceae</taxon>
        <taxon>Mycoplasma</taxon>
    </lineage>
</organism>
<reference evidence="1 2" key="1">
    <citation type="journal article" date="2014" name="Genome Announc.">
        <title>Complete Genome Sequence of Mycoplasma ovis Strain Michigan, a Hemoplasma of Sheep with Two Distinct 16S rRNA Genes.</title>
        <authorList>
            <person name="Deshuillers P.L."/>
            <person name="Santos A.P."/>
            <person name="do Nascimento N.C."/>
            <person name="Hampel J.A."/>
            <person name="Bergin I.L."/>
            <person name="Dyson M.C."/>
            <person name="Messick J.B."/>
        </authorList>
    </citation>
    <scope>NUCLEOTIDE SEQUENCE [LARGE SCALE GENOMIC DNA]</scope>
    <source>
        <strain evidence="1 2">Michigan</strain>
    </source>
</reference>
<evidence type="ECO:0000313" key="1">
    <source>
        <dbReference type="EMBL" id="AHC40483.1"/>
    </source>
</evidence>